<feature type="transmembrane region" description="Helical" evidence="1">
    <location>
        <begin position="49"/>
        <end position="73"/>
    </location>
</feature>
<keyword evidence="1" id="KW-0472">Membrane</keyword>
<feature type="transmembrane region" description="Helical" evidence="1">
    <location>
        <begin position="195"/>
        <end position="214"/>
    </location>
</feature>
<dbReference type="EMBL" id="VLLC01000006">
    <property type="protein sequence ID" value="TWI74182.1"/>
    <property type="molecule type" value="Genomic_DNA"/>
</dbReference>
<feature type="domain" description="Urease accessory protein UreH-like transmembrane" evidence="2">
    <location>
        <begin position="14"/>
        <end position="204"/>
    </location>
</feature>
<feature type="transmembrane region" description="Helical" evidence="1">
    <location>
        <begin position="164"/>
        <end position="183"/>
    </location>
</feature>
<keyword evidence="1" id="KW-1133">Transmembrane helix</keyword>
<dbReference type="Proteomes" id="UP000318307">
    <property type="component" value="Unassembled WGS sequence"/>
</dbReference>
<feature type="transmembrane region" description="Helical" evidence="1">
    <location>
        <begin position="12"/>
        <end position="37"/>
    </location>
</feature>
<dbReference type="InterPro" id="IPR039447">
    <property type="entry name" value="UreH-like_TM_dom"/>
</dbReference>
<comment type="caution">
    <text evidence="3">The sequence shown here is derived from an EMBL/GenBank/DDBJ whole genome shotgun (WGS) entry which is preliminary data.</text>
</comment>
<keyword evidence="1" id="KW-0812">Transmembrane</keyword>
<protein>
    <submittedName>
        <fullName evidence="3">Sulfite exporter TauE/SafE</fullName>
    </submittedName>
</protein>
<evidence type="ECO:0000313" key="3">
    <source>
        <dbReference type="EMBL" id="TWI74182.1"/>
    </source>
</evidence>
<name>A0A562RYM1_9BACT</name>
<evidence type="ECO:0000259" key="2">
    <source>
        <dbReference type="Pfam" id="PF13386"/>
    </source>
</evidence>
<reference evidence="3 4" key="1">
    <citation type="submission" date="2019-07" db="EMBL/GenBank/DDBJ databases">
        <title>Genome sequencing of 100 strains of the haloalkaliphilic chemolithoautotrophic sulfur-oxidizing bacterium Thioalkalivibrio.</title>
        <authorList>
            <person name="Muyzer G."/>
        </authorList>
    </citation>
    <scope>NUCLEOTIDE SEQUENCE [LARGE SCALE GENOMIC DNA]</scope>
    <source>
        <strain evidence="3 4">ASO4-4</strain>
    </source>
</reference>
<dbReference type="AlphaFoldDB" id="A0A562RYM1"/>
<gene>
    <name evidence="3" type="ORF">LZ24_01122</name>
</gene>
<accession>A0A562RYM1</accession>
<evidence type="ECO:0000256" key="1">
    <source>
        <dbReference type="SAM" id="Phobius"/>
    </source>
</evidence>
<feature type="transmembrane region" description="Helical" evidence="1">
    <location>
        <begin position="85"/>
        <end position="103"/>
    </location>
</feature>
<dbReference type="Pfam" id="PF13386">
    <property type="entry name" value="DsbD_2"/>
    <property type="match status" value="1"/>
</dbReference>
<keyword evidence="4" id="KW-1185">Reference proteome</keyword>
<evidence type="ECO:0000313" key="4">
    <source>
        <dbReference type="Proteomes" id="UP000318307"/>
    </source>
</evidence>
<dbReference type="RefSeq" id="WP_186442952.1">
    <property type="nucleotide sequence ID" value="NZ_VLLC01000006.1"/>
</dbReference>
<organism evidence="3 4">
    <name type="scientific">Desulfobotulus alkaliphilus</name>
    <dbReference type="NCBI Taxonomy" id="622671"/>
    <lineage>
        <taxon>Bacteria</taxon>
        <taxon>Pseudomonadati</taxon>
        <taxon>Thermodesulfobacteriota</taxon>
        <taxon>Desulfobacteria</taxon>
        <taxon>Desulfobacterales</taxon>
        <taxon>Desulfobacteraceae</taxon>
        <taxon>Desulfobotulus</taxon>
    </lineage>
</organism>
<proteinExistence type="predicted"/>
<sequence length="215" mass="21610">MSALPALPMEFPALFLAGLAFGLGICSTSCLPLMGTCILGNSRKASDGILALLSFVCGRLFTAGLIGAIFGRLGQAAMARLETPSMALASGLFTLLAGLFLLFRPRCSGCASRKRAAAPPLLLGLASPLVPCLPYAAMMAAAAASGSAMKGAGLAVVFTLGTSLSPLILACMAMGWVGAGMAGKLPRQIEGFSRAAGLVVAIFGIKTLLLGLGMA</sequence>
<feature type="transmembrane region" description="Helical" evidence="1">
    <location>
        <begin position="123"/>
        <end position="144"/>
    </location>
</feature>